<dbReference type="InterPro" id="IPR052336">
    <property type="entry name" value="MlaD_Phospholipid_Transporter"/>
</dbReference>
<dbReference type="PANTHER" id="PTHR33371:SF4">
    <property type="entry name" value="INTERMEMBRANE PHOSPHOLIPID TRANSPORT SYSTEM BINDING PROTEIN MLAD"/>
    <property type="match status" value="1"/>
</dbReference>
<dbReference type="Pfam" id="PF11887">
    <property type="entry name" value="Mce4_CUP1"/>
    <property type="match status" value="1"/>
</dbReference>
<reference evidence="5" key="1">
    <citation type="journal article" date="2019" name="Int. J. Syst. Evol. Microbiol.">
        <title>The Global Catalogue of Microorganisms (GCM) 10K type strain sequencing project: providing services to taxonomists for standard genome sequencing and annotation.</title>
        <authorList>
            <consortium name="The Broad Institute Genomics Platform"/>
            <consortium name="The Broad Institute Genome Sequencing Center for Infectious Disease"/>
            <person name="Wu L."/>
            <person name="Ma J."/>
        </authorList>
    </citation>
    <scope>NUCLEOTIDE SEQUENCE [LARGE SCALE GENOMIC DNA]</scope>
    <source>
        <strain evidence="5">KCTC 32255</strain>
    </source>
</reference>
<proteinExistence type="predicted"/>
<dbReference type="Pfam" id="PF02470">
    <property type="entry name" value="MlaD"/>
    <property type="match status" value="1"/>
</dbReference>
<accession>A0ABW2C4Y2</accession>
<evidence type="ECO:0000313" key="5">
    <source>
        <dbReference type="Proteomes" id="UP001596337"/>
    </source>
</evidence>
<feature type="domain" description="Mce/MlaD" evidence="2">
    <location>
        <begin position="29"/>
        <end position="105"/>
    </location>
</feature>
<dbReference type="PANTHER" id="PTHR33371">
    <property type="entry name" value="INTERMEMBRANE PHOSPHOLIPID TRANSPORT SYSTEM BINDING PROTEIN MLAD-RELATED"/>
    <property type="match status" value="1"/>
</dbReference>
<organism evidence="4 5">
    <name type="scientific">Haloechinothrix salitolerans</name>
    <dbReference type="NCBI Taxonomy" id="926830"/>
    <lineage>
        <taxon>Bacteria</taxon>
        <taxon>Bacillati</taxon>
        <taxon>Actinomycetota</taxon>
        <taxon>Actinomycetes</taxon>
        <taxon>Pseudonocardiales</taxon>
        <taxon>Pseudonocardiaceae</taxon>
        <taxon>Haloechinothrix</taxon>
    </lineage>
</organism>
<dbReference type="EMBL" id="JBHSXX010000001">
    <property type="protein sequence ID" value="MFC6869099.1"/>
    <property type="molecule type" value="Genomic_DNA"/>
</dbReference>
<protein>
    <submittedName>
        <fullName evidence="4">MlaD family protein</fullName>
    </submittedName>
</protein>
<gene>
    <name evidence="4" type="ORF">ACFQGD_18295</name>
</gene>
<feature type="region of interest" description="Disordered" evidence="1">
    <location>
        <begin position="374"/>
        <end position="411"/>
    </location>
</feature>
<dbReference type="InterPro" id="IPR003399">
    <property type="entry name" value="Mce/MlaD"/>
</dbReference>
<name>A0ABW2C4Y2_9PSEU</name>
<evidence type="ECO:0000256" key="1">
    <source>
        <dbReference type="SAM" id="MobiDB-lite"/>
    </source>
</evidence>
<evidence type="ECO:0000259" key="2">
    <source>
        <dbReference type="Pfam" id="PF02470"/>
    </source>
</evidence>
<evidence type="ECO:0000259" key="3">
    <source>
        <dbReference type="Pfam" id="PF11887"/>
    </source>
</evidence>
<dbReference type="Proteomes" id="UP001596337">
    <property type="component" value="Unassembled WGS sequence"/>
</dbReference>
<feature type="domain" description="Mammalian cell entry C-terminal" evidence="3">
    <location>
        <begin position="150"/>
        <end position="288"/>
    </location>
</feature>
<dbReference type="InterPro" id="IPR024516">
    <property type="entry name" value="Mce_C"/>
</dbReference>
<keyword evidence="5" id="KW-1185">Reference proteome</keyword>
<comment type="caution">
    <text evidence="4">The sequence shown here is derived from an EMBL/GenBank/DDBJ whole genome shotgun (WGS) entry which is preliminary data.</text>
</comment>
<dbReference type="RefSeq" id="WP_345393522.1">
    <property type="nucleotide sequence ID" value="NZ_BAABLA010000019.1"/>
</dbReference>
<evidence type="ECO:0000313" key="4">
    <source>
        <dbReference type="EMBL" id="MFC6869099.1"/>
    </source>
</evidence>
<sequence length="411" mass="43129">MRRAKWVAGAVVAVVVAAAGIMALDGDDGYELRILMPSAGKTFVGARAVIDGSPVGEVTDLGVVDDKALVTVSLEDGAAPLHEGTTARITWESVIGAQVVELLPGPGRNAALPSGKQVVSDIESVQVDDVLAALDKPTRARLQGLVKELDKTLSGREKQLRETLATAGPAVQGVGEVLRAVGEDGPAIRQLIRQLREMAGELASRDEHLARSVRNVDELTAEVAGQQSRLKEALDELPSTVQEGTRTLDKVPGTVDSLGPLLADLRPATRQLPETARNLSPVLSELRRTVSVLKPTLRAADGLLQRTPQLLDSAHGTLPGVTATINEVQPAVAYLRPYTPELAGWLSNWVSAFGSQASNGRNIARALITGSSTSLTDNPGVIPPGVKQDPRPAPGSIAGQPWVDANGDGVR</sequence>